<dbReference type="OrthoDB" id="1210535at2759"/>
<organism evidence="1 2">
    <name type="scientific">Prunus armeniaca</name>
    <name type="common">Apricot</name>
    <name type="synonym">Armeniaca vulgaris</name>
    <dbReference type="NCBI Taxonomy" id="36596"/>
    <lineage>
        <taxon>Eukaryota</taxon>
        <taxon>Viridiplantae</taxon>
        <taxon>Streptophyta</taxon>
        <taxon>Embryophyta</taxon>
        <taxon>Tracheophyta</taxon>
        <taxon>Spermatophyta</taxon>
        <taxon>Magnoliopsida</taxon>
        <taxon>eudicotyledons</taxon>
        <taxon>Gunneridae</taxon>
        <taxon>Pentapetalae</taxon>
        <taxon>rosids</taxon>
        <taxon>fabids</taxon>
        <taxon>Rosales</taxon>
        <taxon>Rosaceae</taxon>
        <taxon>Amygdaloideae</taxon>
        <taxon>Amygdaleae</taxon>
        <taxon>Prunus</taxon>
    </lineage>
</organism>
<gene>
    <name evidence="1" type="ORF">ORAREDHAP_LOCUS4173</name>
</gene>
<dbReference type="Proteomes" id="UP000507245">
    <property type="component" value="Unassembled WGS sequence"/>
</dbReference>
<proteinExistence type="predicted"/>
<reference evidence="2" key="1">
    <citation type="journal article" date="2020" name="Genome Biol.">
        <title>Gamete binning: chromosome-level and haplotype-resolved genome assembly enabled by high-throughput single-cell sequencing of gamete genomes.</title>
        <authorList>
            <person name="Campoy J.A."/>
            <person name="Sun H."/>
            <person name="Goel M."/>
            <person name="Jiao W.-B."/>
            <person name="Folz-Donahue K."/>
            <person name="Wang N."/>
            <person name="Rubio M."/>
            <person name="Liu C."/>
            <person name="Kukat C."/>
            <person name="Ruiz D."/>
            <person name="Huettel B."/>
            <person name="Schneeberger K."/>
        </authorList>
    </citation>
    <scope>NUCLEOTIDE SEQUENCE [LARGE SCALE GENOMIC DNA]</scope>
    <source>
        <strain evidence="2">cv. Rojo Pasion</strain>
    </source>
</reference>
<protein>
    <submittedName>
        <fullName evidence="1">Uncharacterized protein</fullName>
    </submittedName>
</protein>
<dbReference type="EMBL" id="CAEKKB010000001">
    <property type="protein sequence ID" value="CAB4294202.1"/>
    <property type="molecule type" value="Genomic_DNA"/>
</dbReference>
<keyword evidence="2" id="KW-1185">Reference proteome</keyword>
<name>A0A6J5W2I0_PRUAR</name>
<evidence type="ECO:0000313" key="2">
    <source>
        <dbReference type="Proteomes" id="UP000507245"/>
    </source>
</evidence>
<evidence type="ECO:0000313" key="1">
    <source>
        <dbReference type="EMBL" id="CAB4294202.1"/>
    </source>
</evidence>
<accession>A0A6J5W2I0</accession>
<dbReference type="AlphaFoldDB" id="A0A6J5W2I0"/>
<sequence length="115" mass="13376">MPQLRDFGEALDDCVLKVINYTRYKFTWTNRWQGEGNVRYAYSSYNSFVSDNLPTLLIFGVSNTGRRHRRFTFEEMWTLIDGCQETITQAWGGEVGIVVDKIMSCQTSLLSWNMV</sequence>